<comment type="caution">
    <text evidence="1">The sequence shown here is derived from an EMBL/GenBank/DDBJ whole genome shotgun (WGS) entry which is preliminary data.</text>
</comment>
<name>A0A4Z0AGK8_9PSED</name>
<evidence type="ECO:0000313" key="1">
    <source>
        <dbReference type="EMBL" id="TFY85725.1"/>
    </source>
</evidence>
<keyword evidence="2" id="KW-1185">Reference proteome</keyword>
<dbReference type="Proteomes" id="UP000297734">
    <property type="component" value="Unassembled WGS sequence"/>
</dbReference>
<organism evidence="1 2">
    <name type="scientific">Pseudomonas nabeulensis</name>
    <dbReference type="NCBI Taxonomy" id="2293833"/>
    <lineage>
        <taxon>Bacteria</taxon>
        <taxon>Pseudomonadati</taxon>
        <taxon>Pseudomonadota</taxon>
        <taxon>Gammaproteobacteria</taxon>
        <taxon>Pseudomonadales</taxon>
        <taxon>Pseudomonadaceae</taxon>
        <taxon>Pseudomonas</taxon>
    </lineage>
</organism>
<proteinExistence type="predicted"/>
<accession>A0A4Z0AGK8</accession>
<dbReference type="EMBL" id="QUZT01000094">
    <property type="protein sequence ID" value="TFY85725.1"/>
    <property type="molecule type" value="Genomic_DNA"/>
</dbReference>
<evidence type="ECO:0000313" key="2">
    <source>
        <dbReference type="Proteomes" id="UP000297734"/>
    </source>
</evidence>
<sequence length="73" mass="8146">MPLDGYTTASPPLGKPTDPIANCGSYIIAHRADYHRLLLDVPPANKVGKEKLFIHPKLMQLLNRDSNDFKPYA</sequence>
<dbReference type="AlphaFoldDB" id="A0A4Z0AGK8"/>
<gene>
    <name evidence="1" type="ORF">DYL61_29100</name>
</gene>
<reference evidence="1 2" key="1">
    <citation type="journal article" date="2019" name="Syst. Appl. Microbiol.">
        <title>New species of pathogenic Pseudomonas isolated from citrus in Tunisia: Proposal of Pseudomonas kairouanensis sp. nov. and Pseudomonas nabeulensis sp. nov.</title>
        <authorList>
            <person name="Oueslati M."/>
            <person name="Mulet M."/>
            <person name="Gomila M."/>
            <person name="Berge O."/>
            <person name="Hajlaoui M.R."/>
            <person name="Lalucat J."/>
            <person name="Sadfi-Zouaoui N."/>
            <person name="Garcia-Valdes E."/>
        </authorList>
    </citation>
    <scope>NUCLEOTIDE SEQUENCE [LARGE SCALE GENOMIC DNA]</scope>
    <source>
        <strain evidence="1 2">E10B</strain>
    </source>
</reference>
<protein>
    <submittedName>
        <fullName evidence="1">Uncharacterized protein</fullName>
    </submittedName>
</protein>